<keyword evidence="3" id="KW-1185">Reference proteome</keyword>
<evidence type="ECO:0000313" key="2">
    <source>
        <dbReference type="EMBL" id="NLS11986.1"/>
    </source>
</evidence>
<name>A0A7X8TP16_9VIBR</name>
<dbReference type="EMBL" id="JABAIK010000002">
    <property type="protein sequence ID" value="NLS11986.1"/>
    <property type="molecule type" value="Genomic_DNA"/>
</dbReference>
<dbReference type="AlphaFoldDB" id="A0A7X8TP16"/>
<dbReference type="InterPro" id="IPR016181">
    <property type="entry name" value="Acyl_CoA_acyltransferase"/>
</dbReference>
<reference evidence="2 3" key="1">
    <citation type="submission" date="2020-04" db="EMBL/GenBank/DDBJ databases">
        <title>Vibrio sp. SM6, a novel species isolated from seawater.</title>
        <authorList>
            <person name="Wang X."/>
        </authorList>
    </citation>
    <scope>NUCLEOTIDE SEQUENCE [LARGE SCALE GENOMIC DNA]</scope>
    <source>
        <strain evidence="2 3">SM6</strain>
    </source>
</reference>
<dbReference type="CDD" id="cd04301">
    <property type="entry name" value="NAT_SF"/>
    <property type="match status" value="1"/>
</dbReference>
<feature type="domain" description="N-acetyltransferase" evidence="1">
    <location>
        <begin position="1"/>
        <end position="155"/>
    </location>
</feature>
<dbReference type="Proteomes" id="UP000535589">
    <property type="component" value="Unassembled WGS sequence"/>
</dbReference>
<evidence type="ECO:0000259" key="1">
    <source>
        <dbReference type="PROSITE" id="PS51186"/>
    </source>
</evidence>
<gene>
    <name evidence="2" type="ORF">HGP28_03655</name>
</gene>
<evidence type="ECO:0000313" key="3">
    <source>
        <dbReference type="Proteomes" id="UP000535589"/>
    </source>
</evidence>
<comment type="caution">
    <text evidence="2">The sequence shown here is derived from an EMBL/GenBank/DDBJ whole genome shotgun (WGS) entry which is preliminary data.</text>
</comment>
<dbReference type="Pfam" id="PF00583">
    <property type="entry name" value="Acetyltransf_1"/>
    <property type="match status" value="1"/>
</dbReference>
<dbReference type="Gene3D" id="3.40.630.30">
    <property type="match status" value="1"/>
</dbReference>
<dbReference type="PROSITE" id="PS51186">
    <property type="entry name" value="GNAT"/>
    <property type="match status" value="1"/>
</dbReference>
<organism evidence="2 3">
    <name type="scientific">Vibrio agarilyticus</name>
    <dbReference type="NCBI Taxonomy" id="2726741"/>
    <lineage>
        <taxon>Bacteria</taxon>
        <taxon>Pseudomonadati</taxon>
        <taxon>Pseudomonadota</taxon>
        <taxon>Gammaproteobacteria</taxon>
        <taxon>Vibrionales</taxon>
        <taxon>Vibrionaceae</taxon>
        <taxon>Vibrio</taxon>
    </lineage>
</organism>
<accession>A0A7X8TP16</accession>
<dbReference type="InterPro" id="IPR000182">
    <property type="entry name" value="GNAT_dom"/>
</dbReference>
<proteinExistence type="predicted"/>
<keyword evidence="2" id="KW-0808">Transferase</keyword>
<dbReference type="SUPFAM" id="SSF55729">
    <property type="entry name" value="Acyl-CoA N-acyltransferases (Nat)"/>
    <property type="match status" value="1"/>
</dbReference>
<sequence>MNIRLMAAADLTKVAQIHAQAFVRQGHSQEWIECLFNGFPHHLIYVAERENALMGFIVWSQRSGFRQEVVLELEQLAVAQEYQRQGVARQLITASLPLIKVQLAKREASLKHVIVNTRVDNFAQQLYRDALGAEIAATISDLYSADEVFMIARNIG</sequence>
<protein>
    <submittedName>
        <fullName evidence="2">GNAT family N-acetyltransferase</fullName>
    </submittedName>
</protein>
<dbReference type="GO" id="GO:0016747">
    <property type="term" value="F:acyltransferase activity, transferring groups other than amino-acyl groups"/>
    <property type="evidence" value="ECO:0007669"/>
    <property type="project" value="InterPro"/>
</dbReference>